<reference evidence="1" key="1">
    <citation type="journal article" date="2023" name="Plant J.">
        <title>Genome sequences and population genomics provide insights into the demographic history, inbreeding, and mutation load of two 'living fossil' tree species of Dipteronia.</title>
        <authorList>
            <person name="Feng Y."/>
            <person name="Comes H.P."/>
            <person name="Chen J."/>
            <person name="Zhu S."/>
            <person name="Lu R."/>
            <person name="Zhang X."/>
            <person name="Li P."/>
            <person name="Qiu J."/>
            <person name="Olsen K.M."/>
            <person name="Qiu Y."/>
        </authorList>
    </citation>
    <scope>NUCLEOTIDE SEQUENCE</scope>
    <source>
        <strain evidence="1">NBL</strain>
    </source>
</reference>
<gene>
    <name evidence="1" type="ORF">Dsin_003818</name>
</gene>
<proteinExistence type="predicted"/>
<accession>A0AAE0ELA5</accession>
<comment type="caution">
    <text evidence="1">The sequence shown here is derived from an EMBL/GenBank/DDBJ whole genome shotgun (WGS) entry which is preliminary data.</text>
</comment>
<sequence length="150" mass="16481">MVGPTHPICSMIYGSTGATHFDQLAKILVGTVGKFRMHNSQTIGLMDFVPLELPVGLAIGFASTTASPAVENTERERKRTLIQYALPSFDLSSLSFVKEFDFLCSLLRGSLPSFDLSYVSFVKEFDFLCSLLRGSSHKYFAELGAQPTLC</sequence>
<protein>
    <submittedName>
        <fullName evidence="1">Uncharacterized protein</fullName>
    </submittedName>
</protein>
<dbReference type="AlphaFoldDB" id="A0AAE0ELA5"/>
<name>A0AAE0ELA5_9ROSI</name>
<organism evidence="1 2">
    <name type="scientific">Dipteronia sinensis</name>
    <dbReference type="NCBI Taxonomy" id="43782"/>
    <lineage>
        <taxon>Eukaryota</taxon>
        <taxon>Viridiplantae</taxon>
        <taxon>Streptophyta</taxon>
        <taxon>Embryophyta</taxon>
        <taxon>Tracheophyta</taxon>
        <taxon>Spermatophyta</taxon>
        <taxon>Magnoliopsida</taxon>
        <taxon>eudicotyledons</taxon>
        <taxon>Gunneridae</taxon>
        <taxon>Pentapetalae</taxon>
        <taxon>rosids</taxon>
        <taxon>malvids</taxon>
        <taxon>Sapindales</taxon>
        <taxon>Sapindaceae</taxon>
        <taxon>Hippocastanoideae</taxon>
        <taxon>Acereae</taxon>
        <taxon>Dipteronia</taxon>
    </lineage>
</organism>
<evidence type="ECO:0000313" key="2">
    <source>
        <dbReference type="Proteomes" id="UP001281410"/>
    </source>
</evidence>
<dbReference type="EMBL" id="JANJYJ010000001">
    <property type="protein sequence ID" value="KAK3231937.1"/>
    <property type="molecule type" value="Genomic_DNA"/>
</dbReference>
<dbReference type="Proteomes" id="UP001281410">
    <property type="component" value="Unassembled WGS sequence"/>
</dbReference>
<keyword evidence="2" id="KW-1185">Reference proteome</keyword>
<evidence type="ECO:0000313" key="1">
    <source>
        <dbReference type="EMBL" id="KAK3231937.1"/>
    </source>
</evidence>